<reference evidence="9" key="1">
    <citation type="journal article" date="2020" name="Fungal Divers.">
        <title>Resolving the Mortierellaceae phylogeny through synthesis of multi-gene phylogenetics and phylogenomics.</title>
        <authorList>
            <person name="Vandepol N."/>
            <person name="Liber J."/>
            <person name="Desiro A."/>
            <person name="Na H."/>
            <person name="Kennedy M."/>
            <person name="Barry K."/>
            <person name="Grigoriev I.V."/>
            <person name="Miller A.N."/>
            <person name="O'Donnell K."/>
            <person name="Stajich J.E."/>
            <person name="Bonito G."/>
        </authorList>
    </citation>
    <scope>NUCLEOTIDE SEQUENCE</scope>
    <source>
        <strain evidence="9">MES-2147</strain>
    </source>
</reference>
<comment type="caution">
    <text evidence="9">The sequence shown here is derived from an EMBL/GenBank/DDBJ whole genome shotgun (WGS) entry which is preliminary data.</text>
</comment>
<evidence type="ECO:0000313" key="9">
    <source>
        <dbReference type="EMBL" id="KAF9987486.1"/>
    </source>
</evidence>
<keyword evidence="3 7" id="KW-0805">Transcription regulation</keyword>
<organism evidence="9 10">
    <name type="scientific">Modicella reniformis</name>
    <dbReference type="NCBI Taxonomy" id="1440133"/>
    <lineage>
        <taxon>Eukaryota</taxon>
        <taxon>Fungi</taxon>
        <taxon>Fungi incertae sedis</taxon>
        <taxon>Mucoromycota</taxon>
        <taxon>Mortierellomycotina</taxon>
        <taxon>Mortierellomycetes</taxon>
        <taxon>Mortierellales</taxon>
        <taxon>Mortierellaceae</taxon>
        <taxon>Modicella</taxon>
    </lineage>
</organism>
<evidence type="ECO:0000256" key="4">
    <source>
        <dbReference type="ARBA" id="ARBA00023159"/>
    </source>
</evidence>
<dbReference type="Proteomes" id="UP000749646">
    <property type="component" value="Unassembled WGS sequence"/>
</dbReference>
<evidence type="ECO:0000256" key="7">
    <source>
        <dbReference type="RuleBase" id="RU364059"/>
    </source>
</evidence>
<dbReference type="EMBL" id="JAAAHW010003172">
    <property type="protein sequence ID" value="KAF9987486.1"/>
    <property type="molecule type" value="Genomic_DNA"/>
</dbReference>
<sequence>MGQTNNNPTRLTNELHPLGPVQVGTLQRDYKEKIAAIRGICLSFAQGPLQQSLNSGDSSSAAGFRKYSSLLKEETTLDEAVHSVKSSLKQCQKTLSAASQDCSIKSDHLINTVRDMATEMGLECYLETGSRPDCPLPVSTLTIGGTIIVIDIDVDNTGAILRVKVSYSSDIHQDERVDRLLAHNLQCRCSKLLQTVPEKGKASEGKLAHLPDCSRNFDAFSKNMKAMATLEGFAKKYPDIDFFHNVQSMDVDLKELSKREM</sequence>
<dbReference type="OrthoDB" id="2281547at2759"/>
<evidence type="ECO:0000313" key="10">
    <source>
        <dbReference type="Proteomes" id="UP000749646"/>
    </source>
</evidence>
<gene>
    <name evidence="9" type="ORF">BGZ65_003373</name>
</gene>
<proteinExistence type="inferred from homology"/>
<evidence type="ECO:0000259" key="8">
    <source>
        <dbReference type="Pfam" id="PF10744"/>
    </source>
</evidence>
<accession>A0A9P6SQG0</accession>
<name>A0A9P6SQG0_9FUNG</name>
<dbReference type="GO" id="GO:0003712">
    <property type="term" value="F:transcription coregulator activity"/>
    <property type="evidence" value="ECO:0007669"/>
    <property type="project" value="InterPro"/>
</dbReference>
<feature type="domain" description="Mediator complex subunit Med1" evidence="8">
    <location>
        <begin position="111"/>
        <end position="258"/>
    </location>
</feature>
<evidence type="ECO:0000256" key="1">
    <source>
        <dbReference type="ARBA" id="ARBA00004123"/>
    </source>
</evidence>
<dbReference type="AlphaFoldDB" id="A0A9P6SQG0"/>
<keyword evidence="6 7" id="KW-0539">Nucleus</keyword>
<comment type="similarity">
    <text evidence="2 7">Belongs to the Mediator complex subunit 1 family.</text>
</comment>
<evidence type="ECO:0000256" key="3">
    <source>
        <dbReference type="ARBA" id="ARBA00023015"/>
    </source>
</evidence>
<dbReference type="InterPro" id="IPR019680">
    <property type="entry name" value="Mediator_Med1"/>
</dbReference>
<comment type="function">
    <text evidence="7">Component of the Mediator complex, a coactivator involved in the regulated transcription of nearly all RNA polymerase II-dependent genes. Mediator functions as a bridge to convey information from gene-specific regulatory proteins to the basal RNA polymerase II transcription machinery. Mediator is recruited to promoters by direct interactions with regulatory proteins and serves as a scaffold for the assembly of a functional preinitiation complex with RNA polymerase II and the general transcription factors.</text>
</comment>
<keyword evidence="10" id="KW-1185">Reference proteome</keyword>
<keyword evidence="4 7" id="KW-0010">Activator</keyword>
<evidence type="ECO:0000256" key="6">
    <source>
        <dbReference type="ARBA" id="ARBA00023242"/>
    </source>
</evidence>
<keyword evidence="5 7" id="KW-0804">Transcription</keyword>
<evidence type="ECO:0000256" key="2">
    <source>
        <dbReference type="ARBA" id="ARBA00006210"/>
    </source>
</evidence>
<evidence type="ECO:0000256" key="5">
    <source>
        <dbReference type="ARBA" id="ARBA00023163"/>
    </source>
</evidence>
<comment type="subcellular location">
    <subcellularLocation>
        <location evidence="1 7">Nucleus</location>
    </subcellularLocation>
</comment>
<dbReference type="GO" id="GO:0045944">
    <property type="term" value="P:positive regulation of transcription by RNA polymerase II"/>
    <property type="evidence" value="ECO:0007669"/>
    <property type="project" value="UniProtKB-ARBA"/>
</dbReference>
<dbReference type="GO" id="GO:0016592">
    <property type="term" value="C:mediator complex"/>
    <property type="evidence" value="ECO:0007669"/>
    <property type="project" value="InterPro"/>
</dbReference>
<protein>
    <recommendedName>
        <fullName evidence="7">Mediator of RNA polymerase II transcription subunit 1</fullName>
    </recommendedName>
    <alternativeName>
        <fullName evidence="7">Mediator complex subunit 1</fullName>
    </alternativeName>
</protein>
<dbReference type="Pfam" id="PF10744">
    <property type="entry name" value="Med1"/>
    <property type="match status" value="1"/>
</dbReference>